<reference evidence="1 2" key="1">
    <citation type="submission" date="2019-03" db="EMBL/GenBank/DDBJ databases">
        <title>First draft genome of Liparis tanakae, snailfish: a comprehensive survey of snailfish specific genes.</title>
        <authorList>
            <person name="Kim W."/>
            <person name="Song I."/>
            <person name="Jeong J.-H."/>
            <person name="Kim D."/>
            <person name="Kim S."/>
            <person name="Ryu S."/>
            <person name="Song J.Y."/>
            <person name="Lee S.K."/>
        </authorList>
    </citation>
    <scope>NUCLEOTIDE SEQUENCE [LARGE SCALE GENOMIC DNA]</scope>
    <source>
        <tissue evidence="1">Muscle</tissue>
    </source>
</reference>
<keyword evidence="2" id="KW-1185">Reference proteome</keyword>
<dbReference type="EMBL" id="SRLO01000003">
    <property type="protein sequence ID" value="TNN88982.1"/>
    <property type="molecule type" value="Genomic_DNA"/>
</dbReference>
<proteinExistence type="predicted"/>
<evidence type="ECO:0000313" key="2">
    <source>
        <dbReference type="Proteomes" id="UP000314294"/>
    </source>
</evidence>
<organism evidence="1 2">
    <name type="scientific">Liparis tanakae</name>
    <name type="common">Tanaka's snailfish</name>
    <dbReference type="NCBI Taxonomy" id="230148"/>
    <lineage>
        <taxon>Eukaryota</taxon>
        <taxon>Metazoa</taxon>
        <taxon>Chordata</taxon>
        <taxon>Craniata</taxon>
        <taxon>Vertebrata</taxon>
        <taxon>Euteleostomi</taxon>
        <taxon>Actinopterygii</taxon>
        <taxon>Neopterygii</taxon>
        <taxon>Teleostei</taxon>
        <taxon>Neoteleostei</taxon>
        <taxon>Acanthomorphata</taxon>
        <taxon>Eupercaria</taxon>
        <taxon>Perciformes</taxon>
        <taxon>Cottioidei</taxon>
        <taxon>Cottales</taxon>
        <taxon>Liparidae</taxon>
        <taxon>Liparis</taxon>
    </lineage>
</organism>
<accession>A0A4Z2JI95</accession>
<name>A0A4Z2JI95_9TELE</name>
<evidence type="ECO:0000313" key="1">
    <source>
        <dbReference type="EMBL" id="TNN88982.1"/>
    </source>
</evidence>
<gene>
    <name evidence="1" type="ORF">EYF80_000860</name>
</gene>
<dbReference type="Proteomes" id="UP000314294">
    <property type="component" value="Unassembled WGS sequence"/>
</dbReference>
<dbReference type="AlphaFoldDB" id="A0A4Z2JI95"/>
<comment type="caution">
    <text evidence="1">The sequence shown here is derived from an EMBL/GenBank/DDBJ whole genome shotgun (WGS) entry which is preliminary data.</text>
</comment>
<protein>
    <submittedName>
        <fullName evidence="1">Uncharacterized protein</fullName>
    </submittedName>
</protein>
<sequence length="75" mass="7729">MGEEGAMRIAPVFVLGSVSFPKPPGFGIGRHDPRACLSYISSAATAKPLIYGCLSPVSPPPPLHPTTTTPPTDGL</sequence>